<comment type="caution">
    <text evidence="2">The sequence shown here is derived from an EMBL/GenBank/DDBJ whole genome shotgun (WGS) entry which is preliminary data.</text>
</comment>
<dbReference type="Proteomes" id="UP000003434">
    <property type="component" value="Unassembled WGS sequence"/>
</dbReference>
<dbReference type="AlphaFoldDB" id="E6LS91"/>
<evidence type="ECO:0000313" key="2">
    <source>
        <dbReference type="EMBL" id="EFU75299.1"/>
    </source>
</evidence>
<name>E6LS91_9FIRM</name>
<feature type="domain" description="N-acetyltransferase" evidence="1">
    <location>
        <begin position="84"/>
        <end position="208"/>
    </location>
</feature>
<evidence type="ECO:0000259" key="1">
    <source>
        <dbReference type="PROSITE" id="PS51186"/>
    </source>
</evidence>
<protein>
    <submittedName>
        <fullName evidence="2">Acetyltransferase, GNAT family</fullName>
    </submittedName>
</protein>
<dbReference type="Gene3D" id="3.40.630.30">
    <property type="match status" value="1"/>
</dbReference>
<sequence>MQSLKSVNISGKHCDIVISDENVALWEAFNSHRATIAILGNENIDISVSKYAVLDYADIDEKYLEMVACRYLHIPLCIGRIDNIKIRELCVDDFEILSGFEEFPFDNKKELQEYIDFQYDFYGYGLYVFENDKEVMGLAGFYNEDNSCFLSYVIDKKYRRRGYTFKVCEYLLKYIHKIYDITEVCIRTDISNVASINLAEKLDVIIVN</sequence>
<dbReference type="InterPro" id="IPR000182">
    <property type="entry name" value="GNAT_dom"/>
</dbReference>
<dbReference type="EMBL" id="AEPW01000107">
    <property type="protein sequence ID" value="EFU75299.1"/>
    <property type="molecule type" value="Genomic_DNA"/>
</dbReference>
<gene>
    <name evidence="2" type="ORF">HMPREF0381_2826</name>
</gene>
<organism evidence="2 3">
    <name type="scientific">Lachnoanaerobaculum saburreum DSM 3986</name>
    <dbReference type="NCBI Taxonomy" id="887325"/>
    <lineage>
        <taxon>Bacteria</taxon>
        <taxon>Bacillati</taxon>
        <taxon>Bacillota</taxon>
        <taxon>Clostridia</taxon>
        <taxon>Lachnospirales</taxon>
        <taxon>Lachnospiraceae</taxon>
        <taxon>Lachnoanaerobaculum</taxon>
    </lineage>
</organism>
<dbReference type="PROSITE" id="PS51186">
    <property type="entry name" value="GNAT"/>
    <property type="match status" value="1"/>
</dbReference>
<dbReference type="InterPro" id="IPR016181">
    <property type="entry name" value="Acyl_CoA_acyltransferase"/>
</dbReference>
<proteinExistence type="predicted"/>
<dbReference type="eggNOG" id="COG1670">
    <property type="taxonomic scope" value="Bacteria"/>
</dbReference>
<dbReference type="Pfam" id="PF13302">
    <property type="entry name" value="Acetyltransf_3"/>
    <property type="match status" value="1"/>
</dbReference>
<dbReference type="RefSeq" id="WP_008752585.1">
    <property type="nucleotide sequence ID" value="NZ_GL622296.1"/>
</dbReference>
<dbReference type="SUPFAM" id="SSF55729">
    <property type="entry name" value="Acyl-CoA N-acyltransferases (Nat)"/>
    <property type="match status" value="1"/>
</dbReference>
<reference evidence="2 3" key="1">
    <citation type="submission" date="2010-12" db="EMBL/GenBank/DDBJ databases">
        <authorList>
            <person name="Muzny D."/>
            <person name="Qin X."/>
            <person name="Deng J."/>
            <person name="Jiang H."/>
            <person name="Liu Y."/>
            <person name="Qu J."/>
            <person name="Song X.-Z."/>
            <person name="Zhang L."/>
            <person name="Thornton R."/>
            <person name="Coyle M."/>
            <person name="Francisco L."/>
            <person name="Jackson L."/>
            <person name="Javaid M."/>
            <person name="Korchina V."/>
            <person name="Kovar C."/>
            <person name="Mata R."/>
            <person name="Mathew T."/>
            <person name="Ngo R."/>
            <person name="Nguyen L."/>
            <person name="Nguyen N."/>
            <person name="Okwuonu G."/>
            <person name="Ongeri F."/>
            <person name="Pham C."/>
            <person name="Simmons D."/>
            <person name="Wilczek-Boney K."/>
            <person name="Hale W."/>
            <person name="Jakkamsetti A."/>
            <person name="Pham P."/>
            <person name="Ruth R."/>
            <person name="San Lucas F."/>
            <person name="Warren J."/>
            <person name="Zhang J."/>
            <person name="Zhao Z."/>
            <person name="Zhou C."/>
            <person name="Zhu D."/>
            <person name="Lee S."/>
            <person name="Bess C."/>
            <person name="Blankenburg K."/>
            <person name="Forbes L."/>
            <person name="Fu Q."/>
            <person name="Gubbala S."/>
            <person name="Hirani K."/>
            <person name="Jayaseelan J.C."/>
            <person name="Lara F."/>
            <person name="Munidasa M."/>
            <person name="Palculict T."/>
            <person name="Patil S."/>
            <person name="Pu L.-L."/>
            <person name="Saada N."/>
            <person name="Tang L."/>
            <person name="Weissenberger G."/>
            <person name="Zhu Y."/>
            <person name="Hemphill L."/>
            <person name="Shang Y."/>
            <person name="Youmans B."/>
            <person name="Ayvaz T."/>
            <person name="Ross M."/>
            <person name="Santibanez J."/>
            <person name="Aqrawi P."/>
            <person name="Gross S."/>
            <person name="Joshi V."/>
            <person name="Fowler G."/>
            <person name="Nazareth L."/>
            <person name="Reid J."/>
            <person name="Worley K."/>
            <person name="Petrosino J."/>
            <person name="Highlander S."/>
            <person name="Gibbs R."/>
        </authorList>
    </citation>
    <scope>NUCLEOTIDE SEQUENCE [LARGE SCALE GENOMIC DNA]</scope>
    <source>
        <strain evidence="2 3">DSM 3986</strain>
    </source>
</reference>
<dbReference type="HOGENOM" id="CLU_076559_1_0_9"/>
<evidence type="ECO:0000313" key="3">
    <source>
        <dbReference type="Proteomes" id="UP000003434"/>
    </source>
</evidence>
<keyword evidence="2" id="KW-0808">Transferase</keyword>
<accession>E6LS91</accession>
<dbReference type="GO" id="GO:0016747">
    <property type="term" value="F:acyltransferase activity, transferring groups other than amino-acyl groups"/>
    <property type="evidence" value="ECO:0007669"/>
    <property type="project" value="InterPro"/>
</dbReference>